<dbReference type="GO" id="GO:0016779">
    <property type="term" value="F:nucleotidyltransferase activity"/>
    <property type="evidence" value="ECO:0007669"/>
    <property type="project" value="InterPro"/>
</dbReference>
<sequence length="104" mass="12241">MNIEKILKKFKKQIQQLYGDRLKNVILYGSYARNEETVESDLDLAIIIEGEISPFKEIDNMSEITYEYVLNHDILISIYPISEERYLLTKTPFLINIREDGILI</sequence>
<feature type="domain" description="Polymerase nucleotidyl transferase" evidence="1">
    <location>
        <begin position="7"/>
        <end position="54"/>
    </location>
</feature>
<dbReference type="InterPro" id="IPR052548">
    <property type="entry name" value="Type_VII_TA_antitoxin"/>
</dbReference>
<protein>
    <recommendedName>
        <fullName evidence="1">Polymerase nucleotidyl transferase domain-containing protein</fullName>
    </recommendedName>
</protein>
<proteinExistence type="predicted"/>
<dbReference type="EMBL" id="LAZR01000608">
    <property type="protein sequence ID" value="KKN62903.1"/>
    <property type="molecule type" value="Genomic_DNA"/>
</dbReference>
<name>A0A0F9VAR6_9ZZZZ</name>
<dbReference type="AlphaFoldDB" id="A0A0F9VAR6"/>
<dbReference type="Pfam" id="PF01909">
    <property type="entry name" value="NTP_transf_2"/>
    <property type="match status" value="1"/>
</dbReference>
<accession>A0A0F9VAR6</accession>
<dbReference type="SUPFAM" id="SSF81301">
    <property type="entry name" value="Nucleotidyltransferase"/>
    <property type="match status" value="1"/>
</dbReference>
<dbReference type="Gene3D" id="3.30.460.10">
    <property type="entry name" value="Beta Polymerase, domain 2"/>
    <property type="match status" value="1"/>
</dbReference>
<gene>
    <name evidence="2" type="ORF">LCGC14_0507150</name>
</gene>
<organism evidence="2">
    <name type="scientific">marine sediment metagenome</name>
    <dbReference type="NCBI Taxonomy" id="412755"/>
    <lineage>
        <taxon>unclassified sequences</taxon>
        <taxon>metagenomes</taxon>
        <taxon>ecological metagenomes</taxon>
    </lineage>
</organism>
<evidence type="ECO:0000313" key="2">
    <source>
        <dbReference type="EMBL" id="KKN62903.1"/>
    </source>
</evidence>
<dbReference type="CDD" id="cd05403">
    <property type="entry name" value="NT_KNTase_like"/>
    <property type="match status" value="1"/>
</dbReference>
<comment type="caution">
    <text evidence="2">The sequence shown here is derived from an EMBL/GenBank/DDBJ whole genome shotgun (WGS) entry which is preliminary data.</text>
</comment>
<dbReference type="PANTHER" id="PTHR33933">
    <property type="entry name" value="NUCLEOTIDYLTRANSFERASE"/>
    <property type="match status" value="1"/>
</dbReference>
<reference evidence="2" key="1">
    <citation type="journal article" date="2015" name="Nature">
        <title>Complex archaea that bridge the gap between prokaryotes and eukaryotes.</title>
        <authorList>
            <person name="Spang A."/>
            <person name="Saw J.H."/>
            <person name="Jorgensen S.L."/>
            <person name="Zaremba-Niedzwiedzka K."/>
            <person name="Martijn J."/>
            <person name="Lind A.E."/>
            <person name="van Eijk R."/>
            <person name="Schleper C."/>
            <person name="Guy L."/>
            <person name="Ettema T.J."/>
        </authorList>
    </citation>
    <scope>NUCLEOTIDE SEQUENCE</scope>
</reference>
<evidence type="ECO:0000259" key="1">
    <source>
        <dbReference type="Pfam" id="PF01909"/>
    </source>
</evidence>
<dbReference type="PANTHER" id="PTHR33933:SF1">
    <property type="entry name" value="PROTEIN ADENYLYLTRANSFERASE MNTA-RELATED"/>
    <property type="match status" value="1"/>
</dbReference>
<dbReference type="InterPro" id="IPR043519">
    <property type="entry name" value="NT_sf"/>
</dbReference>
<dbReference type="InterPro" id="IPR002934">
    <property type="entry name" value="Polymerase_NTP_transf_dom"/>
</dbReference>